<name>A0A3M8A687_9MICO</name>
<evidence type="ECO:0000313" key="3">
    <source>
        <dbReference type="Proteomes" id="UP000275048"/>
    </source>
</evidence>
<reference evidence="2 3" key="1">
    <citation type="submission" date="2018-10" db="EMBL/GenBank/DDBJ databases">
        <title>Isolation, diversity and antibacterial activity of antinobacteria from the wheat rhizosphere soil.</title>
        <authorList>
            <person name="Sun T."/>
        </authorList>
    </citation>
    <scope>NUCLEOTIDE SEQUENCE [LARGE SCALE GENOMIC DNA]</scope>
    <source>
        <strain evidence="2 3">SJ-23</strain>
    </source>
</reference>
<gene>
    <name evidence="2" type="ORF">EDM22_14840</name>
</gene>
<dbReference type="AlphaFoldDB" id="A0A3M8A687"/>
<dbReference type="InterPro" id="IPR032830">
    <property type="entry name" value="XPB/Ssl2_N"/>
</dbReference>
<dbReference type="OrthoDB" id="3415124at2"/>
<accession>A0A3M8A687</accession>
<evidence type="ECO:0000313" key="2">
    <source>
        <dbReference type="EMBL" id="RNB46065.1"/>
    </source>
</evidence>
<comment type="caution">
    <text evidence="2">The sequence shown here is derived from an EMBL/GenBank/DDBJ whole genome shotgun (WGS) entry which is preliminary data.</text>
</comment>
<feature type="domain" description="Helicase XPB/Ssl2 N-terminal" evidence="1">
    <location>
        <begin position="349"/>
        <end position="476"/>
    </location>
</feature>
<dbReference type="RefSeq" id="WP_122937863.1">
    <property type="nucleotide sequence ID" value="NZ_JBHSNT010000099.1"/>
</dbReference>
<evidence type="ECO:0000259" key="1">
    <source>
        <dbReference type="Pfam" id="PF13625"/>
    </source>
</evidence>
<proteinExistence type="predicted"/>
<dbReference type="Pfam" id="PF13625">
    <property type="entry name" value="Helicase_C_3"/>
    <property type="match status" value="1"/>
</dbReference>
<protein>
    <recommendedName>
        <fullName evidence="1">Helicase XPB/Ssl2 N-terminal domain-containing protein</fullName>
    </recommendedName>
</protein>
<dbReference type="EMBL" id="RHHB01000038">
    <property type="protein sequence ID" value="RNB46065.1"/>
    <property type="molecule type" value="Genomic_DNA"/>
</dbReference>
<keyword evidence="3" id="KW-1185">Reference proteome</keyword>
<organism evidence="2 3">
    <name type="scientific">Agromyces tardus</name>
    <dbReference type="NCBI Taxonomy" id="2583849"/>
    <lineage>
        <taxon>Bacteria</taxon>
        <taxon>Bacillati</taxon>
        <taxon>Actinomycetota</taxon>
        <taxon>Actinomycetes</taxon>
        <taxon>Micrococcales</taxon>
        <taxon>Microbacteriaceae</taxon>
        <taxon>Agromyces</taxon>
    </lineage>
</organism>
<sequence length="625" mass="66019">MLELAARLRALPRATLADALSTREFEPSSVRDLFDLAEALVAHDSVDAALDRLDRPRLAVLAALVAVADDAGWSPVAGVRAELVRLGAASDLSEATPALLERLDRSLLVVLDGERVHVPGGVRARLVARLGTDLPDAAELAAPAPPVPVGSDGADRSLLERHAAETAYATIAATAEVLAGLAAQPARELAKGGLALPDAKRLAEAVGMPLEALPRLFQRAVEAGLVVRDGSVWLESEGGAAWALLDTVGRWRRLAECWRDRIPAALRELVGRRSDGLSASSFRDDVTWYYPGGGRWLEEGLERLIDDAEALGLAVAGEPVETGRLVLAGDDAGAATRLAQYFPHQVDRVYVQHDLSIVSPGPLEPGLDSRLRGFAEVEARDLASSYRVTAASVNRALAAGETAESIRAFLTEVSLTGIPQPLDYLIGEASSRFGSVRVAAADAGEAPARAVVRSDDAHIVGTLAVDQALSSLGLRQVGPHRLLSRFAPDVVFWALSDARYPVAAEDGDGAIVRLRRHRVAHVPTPAPRPDPIEALLDRVAESADGSPGTEQAWLARQLEAAARSKETLTVTVRMPGGDTADYLLAPASVANGRLRARDRKADIERTLPLSAIAAVAPAPPGAADR</sequence>
<dbReference type="Proteomes" id="UP000275048">
    <property type="component" value="Unassembled WGS sequence"/>
</dbReference>